<dbReference type="SUPFAM" id="SSF53448">
    <property type="entry name" value="Nucleotide-diphospho-sugar transferases"/>
    <property type="match status" value="1"/>
</dbReference>
<feature type="domain" description="Glycosyltransferase 2-like" evidence="8">
    <location>
        <begin position="12"/>
        <end position="175"/>
    </location>
</feature>
<evidence type="ECO:0000313" key="9">
    <source>
        <dbReference type="EMBL" id="ATI81072.1"/>
    </source>
</evidence>
<evidence type="ECO:0000313" key="13">
    <source>
        <dbReference type="Proteomes" id="UP000219422"/>
    </source>
</evidence>
<dbReference type="Proteomes" id="UP000219422">
    <property type="component" value="Chromosome"/>
</dbReference>
<name>A0A0J9D2J1_SPHYA</name>
<evidence type="ECO:0000259" key="8">
    <source>
        <dbReference type="Pfam" id="PF00535"/>
    </source>
</evidence>
<dbReference type="InterPro" id="IPR001173">
    <property type="entry name" value="Glyco_trans_2-like"/>
</dbReference>
<dbReference type="AlphaFoldDB" id="A0A0J9D2J1"/>
<dbReference type="InterPro" id="IPR050256">
    <property type="entry name" value="Glycosyltransferase_2"/>
</dbReference>
<dbReference type="EMBL" id="CP023741">
    <property type="protein sequence ID" value="ATI81072.1"/>
    <property type="molecule type" value="Genomic_DNA"/>
</dbReference>
<keyword evidence="4 7" id="KW-0812">Transmembrane</keyword>
<dbReference type="GO" id="GO:0016757">
    <property type="term" value="F:glycosyltransferase activity"/>
    <property type="evidence" value="ECO:0007669"/>
    <property type="project" value="UniProtKB-KW"/>
</dbReference>
<keyword evidence="5 7" id="KW-1133">Transmembrane helix</keyword>
<reference evidence="10 12" key="1">
    <citation type="submission" date="2017-04" db="EMBL/GenBank/DDBJ databases">
        <title>Characterization, genome and methylation analysis of a phthalic acid esters degrading strain Sphingobium yanoikuyae SHJ.</title>
        <authorList>
            <person name="Feng L."/>
        </authorList>
    </citation>
    <scope>NUCLEOTIDE SEQUENCE [LARGE SCALE GENOMIC DNA]</scope>
    <source>
        <strain evidence="10 12">SHJ</strain>
    </source>
</reference>
<reference evidence="9 13" key="2">
    <citation type="submission" date="2017-10" db="EMBL/GenBank/DDBJ databases">
        <title>Sphingobium yanoikuyae S72.</title>
        <authorList>
            <person name="Sanchez E."/>
            <person name="Bustos P."/>
            <person name="Mendoza P."/>
            <person name="Guo X."/>
            <person name="Mendoza A."/>
        </authorList>
    </citation>
    <scope>NUCLEOTIDE SEQUENCE [LARGE SCALE GENOMIC DNA]</scope>
    <source>
        <strain evidence="9 13">S72</strain>
    </source>
</reference>
<dbReference type="Gene3D" id="3.90.550.10">
    <property type="entry name" value="Spore Coat Polysaccharide Biosynthesis Protein SpsA, Chain A"/>
    <property type="match status" value="1"/>
</dbReference>
<evidence type="ECO:0000256" key="2">
    <source>
        <dbReference type="ARBA" id="ARBA00022676"/>
    </source>
</evidence>
<evidence type="ECO:0000256" key="3">
    <source>
        <dbReference type="ARBA" id="ARBA00022679"/>
    </source>
</evidence>
<keyword evidence="2" id="KW-0328">Glycosyltransferase</keyword>
<organism evidence="9 13">
    <name type="scientific">Sphingobium yanoikuyae</name>
    <name type="common">Sphingomonas yanoikuyae</name>
    <dbReference type="NCBI Taxonomy" id="13690"/>
    <lineage>
        <taxon>Bacteria</taxon>
        <taxon>Pseudomonadati</taxon>
        <taxon>Pseudomonadota</taxon>
        <taxon>Alphaproteobacteria</taxon>
        <taxon>Sphingomonadales</taxon>
        <taxon>Sphingomonadaceae</taxon>
        <taxon>Sphingobium</taxon>
    </lineage>
</organism>
<dbReference type="CDD" id="cd04187">
    <property type="entry name" value="DPM1_like_bac"/>
    <property type="match status" value="1"/>
</dbReference>
<evidence type="ECO:0000256" key="4">
    <source>
        <dbReference type="ARBA" id="ARBA00022692"/>
    </source>
</evidence>
<evidence type="ECO:0000313" key="11">
    <source>
        <dbReference type="EMBL" id="MDH2132128.1"/>
    </source>
</evidence>
<keyword evidence="6 7" id="KW-0472">Membrane</keyword>
<dbReference type="InterPro" id="IPR029044">
    <property type="entry name" value="Nucleotide-diphossugar_trans"/>
</dbReference>
<evidence type="ECO:0000256" key="7">
    <source>
        <dbReference type="SAM" id="Phobius"/>
    </source>
</evidence>
<evidence type="ECO:0000313" key="12">
    <source>
        <dbReference type="Proteomes" id="UP000037029"/>
    </source>
</evidence>
<dbReference type="Proteomes" id="UP000037029">
    <property type="component" value="Chromosome"/>
</dbReference>
<sequence>MKMEGPLRTLVSVVVPAYNEEDNVERCYRAIVDVFVGLPDYDYEIIFTDNHSTDRTFGLLARIAAVDHNVRVIRFSRNCGYQRSVLVGYKNASGECAIQLDCDLQDPPAMIPQMLARWREGHQVVYGIRRSLGDGPATQWARRRFYRIINAVSEDDLPIDAGEFRLVDRRILQELAAVADTTPYVRGLISAMGFSQVGIEYDRGMRQAGQSKFSLWPMIGLAVDGLLNHSLLPLRIASLVALLVGSTTFLLTFVYLLWRLTIGAGWPAGFATTTVLLLMSITLNAMFLGILGEYVGRIFLQVKRTAAPPVEFALNLRPRSAREAAGGIAPS</sequence>
<dbReference type="EMBL" id="CP020925">
    <property type="protein sequence ID" value="ATP20534.1"/>
    <property type="molecule type" value="Genomic_DNA"/>
</dbReference>
<dbReference type="KEGG" id="sya:A6768_14510"/>
<accession>A0A0J9D2J1</accession>
<feature type="transmembrane region" description="Helical" evidence="7">
    <location>
        <begin position="236"/>
        <end position="258"/>
    </location>
</feature>
<dbReference type="EMBL" id="JAOCKX010000017">
    <property type="protein sequence ID" value="MDH2132128.1"/>
    <property type="molecule type" value="Genomic_DNA"/>
</dbReference>
<dbReference type="Pfam" id="PF00535">
    <property type="entry name" value="Glycos_transf_2"/>
    <property type="match status" value="1"/>
</dbReference>
<reference evidence="11" key="3">
    <citation type="submission" date="2022-09" db="EMBL/GenBank/DDBJ databases">
        <title>Intensive care unit water sources are persistently colonized with multi-drug resistant bacteria and are the site of extensive horizontal gene transfer of antibiotic resistance genes.</title>
        <authorList>
            <person name="Diorio-Toth L."/>
        </authorList>
    </citation>
    <scope>NUCLEOTIDE SEQUENCE</scope>
    <source>
        <strain evidence="11">GD03659</strain>
    </source>
</reference>
<dbReference type="PANTHER" id="PTHR48090">
    <property type="entry name" value="UNDECAPRENYL-PHOSPHATE 4-DEOXY-4-FORMAMIDO-L-ARABINOSE TRANSFERASE-RELATED"/>
    <property type="match status" value="1"/>
</dbReference>
<dbReference type="GeneID" id="57778048"/>
<evidence type="ECO:0000256" key="1">
    <source>
        <dbReference type="ARBA" id="ARBA00004141"/>
    </source>
</evidence>
<feature type="transmembrane region" description="Helical" evidence="7">
    <location>
        <begin position="270"/>
        <end position="295"/>
    </location>
</feature>
<evidence type="ECO:0000313" key="10">
    <source>
        <dbReference type="EMBL" id="ATP20534.1"/>
    </source>
</evidence>
<dbReference type="GO" id="GO:0005886">
    <property type="term" value="C:plasma membrane"/>
    <property type="evidence" value="ECO:0007669"/>
    <property type="project" value="TreeGrafter"/>
</dbReference>
<dbReference type="PANTHER" id="PTHR48090:SF1">
    <property type="entry name" value="PROPHAGE BACTOPRENOL GLUCOSYL TRANSFERASE HOMOLOG"/>
    <property type="match status" value="1"/>
</dbReference>
<proteinExistence type="predicted"/>
<protein>
    <submittedName>
        <fullName evidence="9 11">Glycosyltransferase</fullName>
    </submittedName>
</protein>
<dbReference type="RefSeq" id="WP_048937518.1">
    <property type="nucleotide sequence ID" value="NZ_CP020925.1"/>
</dbReference>
<gene>
    <name evidence="9" type="ORF">A6768_14510</name>
    <name evidence="10" type="ORF">BV87_20585</name>
    <name evidence="11" type="ORF">N5J77_13420</name>
</gene>
<evidence type="ECO:0000256" key="5">
    <source>
        <dbReference type="ARBA" id="ARBA00022989"/>
    </source>
</evidence>
<comment type="subcellular location">
    <subcellularLocation>
        <location evidence="1">Membrane</location>
        <topology evidence="1">Multi-pass membrane protein</topology>
    </subcellularLocation>
</comment>
<evidence type="ECO:0000256" key="6">
    <source>
        <dbReference type="ARBA" id="ARBA00023136"/>
    </source>
</evidence>
<dbReference type="Proteomes" id="UP001162318">
    <property type="component" value="Unassembled WGS sequence"/>
</dbReference>
<keyword evidence="3 9" id="KW-0808">Transferase</keyword>